<dbReference type="SMART" id="SM00897">
    <property type="entry name" value="FIST"/>
    <property type="match status" value="1"/>
</dbReference>
<protein>
    <submittedName>
        <fullName evidence="3">Uncharacterized conserved protein, contains FIST_N domain</fullName>
    </submittedName>
</protein>
<feature type="domain" description="FIST" evidence="1">
    <location>
        <begin position="26"/>
        <end position="219"/>
    </location>
</feature>
<keyword evidence="4" id="KW-1185">Reference proteome</keyword>
<evidence type="ECO:0000313" key="4">
    <source>
        <dbReference type="Proteomes" id="UP000199595"/>
    </source>
</evidence>
<dbReference type="Pfam" id="PF08495">
    <property type="entry name" value="FIST"/>
    <property type="match status" value="1"/>
</dbReference>
<dbReference type="PANTHER" id="PTHR40252:SF2">
    <property type="entry name" value="BLR0328 PROTEIN"/>
    <property type="match status" value="1"/>
</dbReference>
<proteinExistence type="predicted"/>
<dbReference type="EMBL" id="FNNJ01000003">
    <property type="protein sequence ID" value="SDX08278.1"/>
    <property type="molecule type" value="Genomic_DNA"/>
</dbReference>
<dbReference type="Proteomes" id="UP000199595">
    <property type="component" value="Unassembled WGS sequence"/>
</dbReference>
<accession>A0A1H2YU71</accession>
<dbReference type="PANTHER" id="PTHR40252">
    <property type="entry name" value="BLR0328 PROTEIN"/>
    <property type="match status" value="1"/>
</dbReference>
<dbReference type="RefSeq" id="WP_090122093.1">
    <property type="nucleotide sequence ID" value="NZ_FNNJ01000003.1"/>
</dbReference>
<gene>
    <name evidence="3" type="ORF">SAMN05444411_10350</name>
</gene>
<dbReference type="AlphaFoldDB" id="A0A1H2YU71"/>
<evidence type="ECO:0000259" key="1">
    <source>
        <dbReference type="SMART" id="SM00897"/>
    </source>
</evidence>
<dbReference type="OrthoDB" id="9770435at2"/>
<reference evidence="4" key="1">
    <citation type="submission" date="2016-10" db="EMBL/GenBank/DDBJ databases">
        <authorList>
            <person name="Varghese N."/>
            <person name="Submissions S."/>
        </authorList>
    </citation>
    <scope>NUCLEOTIDE SEQUENCE [LARGE SCALE GENOMIC DNA]</scope>
    <source>
        <strain evidence="4">DSM 24956</strain>
    </source>
</reference>
<sequence length="379" mass="41421">MRTSLYQFLDGIWSEHDKSQSVNIKEINLVLCFGSKEILQDESIYSNIKEKFPSAEIAICSTSGEIYQDSVNDDSLVAVALEFEKTTIKAASVNIKDYDNSYKAGVGLLKKLPKKNLTYAMVLSEGSLVNGSELVKGMSTEINKNNLITGGLAGDGANFESTLLGLNKQPKEGEVIVVGFYGNNLHVTHGMQGGWDIFGLEKRVSKSSNNVLYELEGQNALELYKKYLGPESENLPGSALLFPLSVVIPGATKPIVRTILSVNEKEKSMTFAGDIPEGSTVRFMKANLNKITNAASEAAFETIKENKVKPDFALLISCIGRKLVLGEQTEAEIKAVSKAFNNETILAGFYSYGEISPFNEGGDCQLHNQTMTITSFYEI</sequence>
<name>A0A1H2YU71_9FLAO</name>
<feature type="domain" description="FIST C-domain" evidence="2">
    <location>
        <begin position="220"/>
        <end position="358"/>
    </location>
</feature>
<dbReference type="SMART" id="SM01204">
    <property type="entry name" value="FIST_C"/>
    <property type="match status" value="1"/>
</dbReference>
<evidence type="ECO:0000259" key="2">
    <source>
        <dbReference type="SMART" id="SM01204"/>
    </source>
</evidence>
<organism evidence="3 4">
    <name type="scientific">Lutibacter oricola</name>
    <dbReference type="NCBI Taxonomy" id="762486"/>
    <lineage>
        <taxon>Bacteria</taxon>
        <taxon>Pseudomonadati</taxon>
        <taxon>Bacteroidota</taxon>
        <taxon>Flavobacteriia</taxon>
        <taxon>Flavobacteriales</taxon>
        <taxon>Flavobacteriaceae</taxon>
        <taxon>Lutibacter</taxon>
    </lineage>
</organism>
<dbReference type="STRING" id="762486.SAMN05444411_10350"/>
<evidence type="ECO:0000313" key="3">
    <source>
        <dbReference type="EMBL" id="SDX08278.1"/>
    </source>
</evidence>
<dbReference type="InterPro" id="IPR013702">
    <property type="entry name" value="FIST_domain_N"/>
</dbReference>
<dbReference type="Pfam" id="PF10442">
    <property type="entry name" value="FIST_C"/>
    <property type="match status" value="1"/>
</dbReference>
<dbReference type="InterPro" id="IPR019494">
    <property type="entry name" value="FIST_C"/>
</dbReference>